<evidence type="ECO:0000256" key="1">
    <source>
        <dbReference type="ARBA" id="ARBA00022723"/>
    </source>
</evidence>
<sequence>MFSAYKALPYDELPESAKTSSRAAKILSRIYHYTIGAYLVVTSLALLFIVLHSLFIVSLPSEKCQRPMFRREWRTFDDQEKKNYIEAVQCLKDIPSKIGTNYSIFEDFPYAHAIGDGIKTHGTARFLPWHRYFLHIYEQVLQDQCGYRGGLPYWDWTLDWQHILKAPVWGAGSLAFGTNGTGDTFIDAGVLQRNCVVDGAFANTTLHYLDNKQLQHCLSRGFNTGSLLHNLTMWLRPKNIETLLLTPRYEQFNEHMERYIHLAIPAIVQGDFVTRTSPNDPLTFLHHAQLDRLWWLWQHLHPHGMSDYGGAAYRDAAPSASRDNLQSIIRMSGLAPDIRVAEVMNTRTSVLCYSYN</sequence>
<dbReference type="Pfam" id="PF00264">
    <property type="entry name" value="Tyrosinase"/>
    <property type="match status" value="1"/>
</dbReference>
<dbReference type="InterPro" id="IPR050316">
    <property type="entry name" value="Tyrosinase/Hemocyanin"/>
</dbReference>
<dbReference type="Proteomes" id="UP000799770">
    <property type="component" value="Unassembled WGS sequence"/>
</dbReference>
<proteinExistence type="predicted"/>
<dbReference type="OrthoDB" id="6132182at2759"/>
<keyword evidence="3" id="KW-1133">Transmembrane helix</keyword>
<name>A0A6A5ZPV6_9PLEO</name>
<keyword evidence="2" id="KW-0186">Copper</keyword>
<organism evidence="5 6">
    <name type="scientific">Lophiotrema nucula</name>
    <dbReference type="NCBI Taxonomy" id="690887"/>
    <lineage>
        <taxon>Eukaryota</taxon>
        <taxon>Fungi</taxon>
        <taxon>Dikarya</taxon>
        <taxon>Ascomycota</taxon>
        <taxon>Pezizomycotina</taxon>
        <taxon>Dothideomycetes</taxon>
        <taxon>Pleosporomycetidae</taxon>
        <taxon>Pleosporales</taxon>
        <taxon>Lophiotremataceae</taxon>
        <taxon>Lophiotrema</taxon>
    </lineage>
</organism>
<accession>A0A6A5ZPV6</accession>
<evidence type="ECO:0000313" key="5">
    <source>
        <dbReference type="EMBL" id="KAF2121024.1"/>
    </source>
</evidence>
<keyword evidence="3" id="KW-0812">Transmembrane</keyword>
<evidence type="ECO:0000256" key="3">
    <source>
        <dbReference type="SAM" id="Phobius"/>
    </source>
</evidence>
<dbReference type="GO" id="GO:0046872">
    <property type="term" value="F:metal ion binding"/>
    <property type="evidence" value="ECO:0007669"/>
    <property type="project" value="UniProtKB-KW"/>
</dbReference>
<dbReference type="Gene3D" id="1.10.1280.10">
    <property type="entry name" value="Di-copper center containing domain from catechol oxidase"/>
    <property type="match status" value="1"/>
</dbReference>
<dbReference type="GO" id="GO:0016491">
    <property type="term" value="F:oxidoreductase activity"/>
    <property type="evidence" value="ECO:0007669"/>
    <property type="project" value="InterPro"/>
</dbReference>
<keyword evidence="3" id="KW-0472">Membrane</keyword>
<feature type="transmembrane region" description="Helical" evidence="3">
    <location>
        <begin position="35"/>
        <end position="59"/>
    </location>
</feature>
<gene>
    <name evidence="5" type="ORF">BDV96DRAFT_641662</name>
</gene>
<keyword evidence="6" id="KW-1185">Reference proteome</keyword>
<reference evidence="5" key="1">
    <citation type="journal article" date="2020" name="Stud. Mycol.">
        <title>101 Dothideomycetes genomes: a test case for predicting lifestyles and emergence of pathogens.</title>
        <authorList>
            <person name="Haridas S."/>
            <person name="Albert R."/>
            <person name="Binder M."/>
            <person name="Bloem J."/>
            <person name="Labutti K."/>
            <person name="Salamov A."/>
            <person name="Andreopoulos B."/>
            <person name="Baker S."/>
            <person name="Barry K."/>
            <person name="Bills G."/>
            <person name="Bluhm B."/>
            <person name="Cannon C."/>
            <person name="Castanera R."/>
            <person name="Culley D."/>
            <person name="Daum C."/>
            <person name="Ezra D."/>
            <person name="Gonzalez J."/>
            <person name="Henrissat B."/>
            <person name="Kuo A."/>
            <person name="Liang C."/>
            <person name="Lipzen A."/>
            <person name="Lutzoni F."/>
            <person name="Magnuson J."/>
            <person name="Mondo S."/>
            <person name="Nolan M."/>
            <person name="Ohm R."/>
            <person name="Pangilinan J."/>
            <person name="Park H.-J."/>
            <person name="Ramirez L."/>
            <person name="Alfaro M."/>
            <person name="Sun H."/>
            <person name="Tritt A."/>
            <person name="Yoshinaga Y."/>
            <person name="Zwiers L.-H."/>
            <person name="Turgeon B."/>
            <person name="Goodwin S."/>
            <person name="Spatafora J."/>
            <person name="Crous P."/>
            <person name="Grigoriev I."/>
        </authorList>
    </citation>
    <scope>NUCLEOTIDE SEQUENCE</scope>
    <source>
        <strain evidence="5">CBS 627.86</strain>
    </source>
</reference>
<protein>
    <recommendedName>
        <fullName evidence="4">Tyrosinase copper-binding domain-containing protein</fullName>
    </recommendedName>
</protein>
<feature type="domain" description="Tyrosinase copper-binding" evidence="4">
    <location>
        <begin position="121"/>
        <end position="138"/>
    </location>
</feature>
<evidence type="ECO:0000259" key="4">
    <source>
        <dbReference type="PROSITE" id="PS00497"/>
    </source>
</evidence>
<evidence type="ECO:0000256" key="2">
    <source>
        <dbReference type="ARBA" id="ARBA00023008"/>
    </source>
</evidence>
<dbReference type="PANTHER" id="PTHR11474:SF126">
    <property type="entry name" value="TYROSINASE-LIKE PROTEIN TYR-1-RELATED"/>
    <property type="match status" value="1"/>
</dbReference>
<keyword evidence="1" id="KW-0479">Metal-binding</keyword>
<dbReference type="EMBL" id="ML977313">
    <property type="protein sequence ID" value="KAF2121024.1"/>
    <property type="molecule type" value="Genomic_DNA"/>
</dbReference>
<evidence type="ECO:0000313" key="6">
    <source>
        <dbReference type="Proteomes" id="UP000799770"/>
    </source>
</evidence>
<dbReference type="SUPFAM" id="SSF48056">
    <property type="entry name" value="Di-copper centre-containing domain"/>
    <property type="match status" value="1"/>
</dbReference>
<dbReference type="InterPro" id="IPR008922">
    <property type="entry name" value="Di-copper_centre_dom_sf"/>
</dbReference>
<dbReference type="PRINTS" id="PR00092">
    <property type="entry name" value="TYROSINASE"/>
</dbReference>
<dbReference type="InterPro" id="IPR002227">
    <property type="entry name" value="Tyrosinase_Cu-bd"/>
</dbReference>
<dbReference type="PANTHER" id="PTHR11474">
    <property type="entry name" value="TYROSINASE FAMILY MEMBER"/>
    <property type="match status" value="1"/>
</dbReference>
<dbReference type="AlphaFoldDB" id="A0A6A5ZPV6"/>
<dbReference type="PROSITE" id="PS00497">
    <property type="entry name" value="TYROSINASE_1"/>
    <property type="match status" value="1"/>
</dbReference>